<gene>
    <name evidence="1" type="ORF">J2S66_005001</name>
</gene>
<protein>
    <recommendedName>
        <fullName evidence="3">VCBS repeat protein</fullName>
    </recommendedName>
</protein>
<proteinExistence type="predicted"/>
<evidence type="ECO:0000313" key="1">
    <source>
        <dbReference type="EMBL" id="MDR6596617.1"/>
    </source>
</evidence>
<reference evidence="1 2" key="1">
    <citation type="submission" date="2023-07" db="EMBL/GenBank/DDBJ databases">
        <title>Sequencing the genomes of 1000 actinobacteria strains.</title>
        <authorList>
            <person name="Klenk H.-P."/>
        </authorList>
    </citation>
    <scope>NUCLEOTIDE SEQUENCE [LARGE SCALE GENOMIC DNA]</scope>
    <source>
        <strain evidence="1 2">DSM 43749</strain>
    </source>
</reference>
<comment type="caution">
    <text evidence="1">The sequence shown here is derived from an EMBL/GenBank/DDBJ whole genome shotgun (WGS) entry which is preliminary data.</text>
</comment>
<evidence type="ECO:0008006" key="3">
    <source>
        <dbReference type="Google" id="ProtNLM"/>
    </source>
</evidence>
<accession>A0ABU1Q139</accession>
<dbReference type="RefSeq" id="WP_310309716.1">
    <property type="nucleotide sequence ID" value="NZ_BAAAXB010000001.1"/>
</dbReference>
<evidence type="ECO:0000313" key="2">
    <source>
        <dbReference type="Proteomes" id="UP001268819"/>
    </source>
</evidence>
<name>A0ABU1Q139_9PSEU</name>
<keyword evidence="2" id="KW-1185">Reference proteome</keyword>
<dbReference type="Proteomes" id="UP001268819">
    <property type="component" value="Unassembled WGS sequence"/>
</dbReference>
<dbReference type="EMBL" id="JAVDSG010000001">
    <property type="protein sequence ID" value="MDR6596617.1"/>
    <property type="molecule type" value="Genomic_DNA"/>
</dbReference>
<sequence length="222" mass="22449">MSSPPKAALVVACAAVLITVAGVAVAWSLRPPDQPDAGAAPAQDQLRCGTTACRSLVKREVGADSVELLVGSGEGRIRTNGASGPNIFELTVAASGADITEGSLQCADAEVTVCLVRGAAGGEVRGEVFVRRSGAWTRAQVPYLSSGAHLALADVDRDAVADVVAVQRACPGVDDCGRRFAQVFSVVGGGEVGCTAVVGSPEELPGWPEVVPDASTLVRCGP</sequence>
<organism evidence="1 2">
    <name type="scientific">Saccharothrix longispora</name>
    <dbReference type="NCBI Taxonomy" id="33920"/>
    <lineage>
        <taxon>Bacteria</taxon>
        <taxon>Bacillati</taxon>
        <taxon>Actinomycetota</taxon>
        <taxon>Actinomycetes</taxon>
        <taxon>Pseudonocardiales</taxon>
        <taxon>Pseudonocardiaceae</taxon>
        <taxon>Saccharothrix</taxon>
    </lineage>
</organism>